<dbReference type="RefSeq" id="WP_133243129.1">
    <property type="nucleotide sequence ID" value="NZ_QEKQ01000008.1"/>
</dbReference>
<dbReference type="EMBL" id="QEKQ01000008">
    <property type="protein sequence ID" value="PVY70810.1"/>
    <property type="molecule type" value="Genomic_DNA"/>
</dbReference>
<protein>
    <submittedName>
        <fullName evidence="3">Uncharacterized protein</fullName>
    </submittedName>
</protein>
<feature type="signal peptide" evidence="2">
    <location>
        <begin position="1"/>
        <end position="27"/>
    </location>
</feature>
<dbReference type="PROSITE" id="PS51257">
    <property type="entry name" value="PROKAR_LIPOPROTEIN"/>
    <property type="match status" value="1"/>
</dbReference>
<dbReference type="AlphaFoldDB" id="A0A2U1CUT4"/>
<evidence type="ECO:0000256" key="2">
    <source>
        <dbReference type="SAM" id="SignalP"/>
    </source>
</evidence>
<proteinExistence type="predicted"/>
<keyword evidence="2" id="KW-0732">Signal</keyword>
<sequence length="310" mass="31680">MTHVTERKTASKLATMALLAPLAGLTACTSSSSSDTSGATASGVVYDGYLQNARVCVDVNLNKQCDDGEPISATDADGKFSIAGLNEDQALRPLLAVVGAGTTDADNGNAVDPNLKFSAPPKSEAVSALSTIVQSRVETALASGSSETISQLKQKFSTQLATDLGLPSGFDDPLSYDPIAAKNDESASDADRLIAAKTHLVNKVLSRQVATLNGNTGGTTAGFNASIKKLNAQDVRNAVENDTSGLALADIATAVAEQVTSEAQPAVPSQQEIQQAEQEQQTLKNNYDKAVEEETGGTGATGGTGGSGTS</sequence>
<evidence type="ECO:0000313" key="3">
    <source>
        <dbReference type="EMBL" id="PVY70810.1"/>
    </source>
</evidence>
<name>A0A2U1CUT4_9GAMM</name>
<evidence type="ECO:0000313" key="4">
    <source>
        <dbReference type="Proteomes" id="UP000245887"/>
    </source>
</evidence>
<reference evidence="3 4" key="1">
    <citation type="submission" date="2018-04" db="EMBL/GenBank/DDBJ databases">
        <title>Genomic Encyclopedia of Type Strains, Phase IV (KMG-IV): sequencing the most valuable type-strain genomes for metagenomic binning, comparative biology and taxonomic classification.</title>
        <authorList>
            <person name="Goeker M."/>
        </authorList>
    </citation>
    <scope>NUCLEOTIDE SEQUENCE [LARGE SCALE GENOMIC DNA]</scope>
    <source>
        <strain evidence="3 4">DSM 28688</strain>
    </source>
</reference>
<evidence type="ECO:0000256" key="1">
    <source>
        <dbReference type="SAM" id="MobiDB-lite"/>
    </source>
</evidence>
<dbReference type="Proteomes" id="UP000245887">
    <property type="component" value="Unassembled WGS sequence"/>
</dbReference>
<comment type="caution">
    <text evidence="3">The sequence shown here is derived from an EMBL/GenBank/DDBJ whole genome shotgun (WGS) entry which is preliminary data.</text>
</comment>
<feature type="region of interest" description="Disordered" evidence="1">
    <location>
        <begin position="262"/>
        <end position="310"/>
    </location>
</feature>
<gene>
    <name evidence="3" type="ORF">C8D92_108167</name>
</gene>
<accession>A0A2U1CUT4</accession>
<feature type="compositionally biased region" description="Gly residues" evidence="1">
    <location>
        <begin position="296"/>
        <end position="310"/>
    </location>
</feature>
<feature type="chain" id="PRO_5015496138" evidence="2">
    <location>
        <begin position="28"/>
        <end position="310"/>
    </location>
</feature>
<organism evidence="3 4">
    <name type="scientific">Tamilnaduibacter salinus</name>
    <dbReference type="NCBI Taxonomy" id="1484056"/>
    <lineage>
        <taxon>Bacteria</taxon>
        <taxon>Pseudomonadati</taxon>
        <taxon>Pseudomonadota</taxon>
        <taxon>Gammaproteobacteria</taxon>
        <taxon>Pseudomonadales</taxon>
        <taxon>Marinobacteraceae</taxon>
        <taxon>Tamilnaduibacter</taxon>
    </lineage>
</organism>
<dbReference type="OrthoDB" id="5897571at2"/>
<feature type="compositionally biased region" description="Low complexity" evidence="1">
    <location>
        <begin position="270"/>
        <end position="281"/>
    </location>
</feature>